<keyword evidence="9" id="KW-0539">Nucleus</keyword>
<sequence>MGGRRDLEQLSLTRLAFTSVESNLLKSDRNSCKKVDEIEHDTLLIVPNINDQKYRCPPLNSPIERNWGFSHSQHSGWNREEVGPNPGVSSCNLVQEGIAQYPGEENSSSSGTDSLSSGEIPRSRSEGTLIDVDDQTPSDSYNANESKLNLDIDWPGVFKQHAQVVSKTNPFWNELSGSNPFVHDIAASNRNENNKRLSLLKEKPYLFSKISSNRDSLDSSGDELDIDCLLRKTSARRSGRSMSVSDFLDIVDNRRFNPHKTAPQKATASDMTWLQSDREAYKMAWLCHRQLTRSCLDLEAMSHSPGWAQTQATDIHVVCKLNHEGGSVQLPDSDINIHVPVGHVLPGEFQEVGLKAILNPPLSCNNELSSTVSPLIELTLSNLNTSKAIFLEVKVAAKVKNDPLSQVMSDIVCFFSLSKEGPFKKLENCYIYQDTIQVKLTDLSHVMYAVIAIQASKIQSPATNVWDYVDRTVSVGIYGPKYIHPSFTAVFTVFGHNYIPGRLTICDIKKGGKSMPPVVFQLWGKHTFLLEKPQDLNISLISCDPDFQVKMDDQSKNIKKEELKTGEMVRQQFLFSMLGCREMHFFVFLVQIKILKSSQVTQFHVTTPDPAPKLTGIINRPKCLQNRKEIKSAPWLLIPTIKYPKFQDKSLSVNTYAVALKTVLRQNKIDYLLEYFKGDTIALLGEDKVKAIGQTKMKEWYVGVLRRKIGLVHCKNVKVISKEQAMDTADSELTTRNLVEQIALPFKKLTYIYSVVLSTVSENVYDWRALAEVLGYSHMSLDDFNEAHINKESERVAHVVKKMKQDCHANKKKRLFLYELIVALLKIDCQGLVARLTQDTIILTSAVKLGKSWRELAEKLARLTKQQIEAYEVPHQGKNGAVALEMMWKPAYDFLYTWAAHYGDGYRDVLQDLQSSLDKMKNPVTKEWRELTGALILVNCMEVLRASAFSKMEEE</sequence>
<feature type="domain" description="SH3" evidence="15">
    <location>
        <begin position="652"/>
        <end position="722"/>
    </location>
</feature>
<dbReference type="Pfam" id="PF23637">
    <property type="entry name" value="SH3BP4_C"/>
    <property type="match status" value="1"/>
</dbReference>
<feature type="region of interest" description="Disordered" evidence="14">
    <location>
        <begin position="102"/>
        <end position="144"/>
    </location>
</feature>
<dbReference type="Proteomes" id="UP000269221">
    <property type="component" value="Unassembled WGS sequence"/>
</dbReference>
<evidence type="ECO:0000256" key="1">
    <source>
        <dbReference type="ARBA" id="ARBA00004123"/>
    </source>
</evidence>
<proteinExistence type="predicted"/>
<keyword evidence="3 13" id="KW-0728">SH3 domain</keyword>
<dbReference type="STRING" id="333673.A0A3M0K1G0"/>
<evidence type="ECO:0000256" key="8">
    <source>
        <dbReference type="ARBA" id="ARBA00023163"/>
    </source>
</evidence>
<keyword evidence="8" id="KW-0804">Transcription</keyword>
<feature type="domain" description="ZU5" evidence="16">
    <location>
        <begin position="315"/>
        <end position="452"/>
    </location>
</feature>
<keyword evidence="4" id="KW-0963">Cytoplasm</keyword>
<evidence type="ECO:0000256" key="10">
    <source>
        <dbReference type="ARBA" id="ARBA00065727"/>
    </source>
</evidence>
<feature type="compositionally biased region" description="Low complexity" evidence="14">
    <location>
        <begin position="103"/>
        <end position="119"/>
    </location>
</feature>
<evidence type="ECO:0000259" key="15">
    <source>
        <dbReference type="PROSITE" id="PS50002"/>
    </source>
</evidence>
<dbReference type="GO" id="GO:0005737">
    <property type="term" value="C:cytoplasm"/>
    <property type="evidence" value="ECO:0007669"/>
    <property type="project" value="UniProtKB-SubCell"/>
</dbReference>
<evidence type="ECO:0000259" key="16">
    <source>
        <dbReference type="PROSITE" id="PS51145"/>
    </source>
</evidence>
<dbReference type="Pfam" id="PF24094">
    <property type="entry name" value="DEATH_SH3BP4"/>
    <property type="match status" value="1"/>
</dbReference>
<dbReference type="InterPro" id="IPR000906">
    <property type="entry name" value="ZU5_dom"/>
</dbReference>
<evidence type="ECO:0000313" key="18">
    <source>
        <dbReference type="Proteomes" id="UP000269221"/>
    </source>
</evidence>
<dbReference type="InterPro" id="IPR056182">
    <property type="entry name" value="UPA_SH3BP4"/>
</dbReference>
<dbReference type="AlphaFoldDB" id="A0A3M0K1G0"/>
<evidence type="ECO:0000256" key="13">
    <source>
        <dbReference type="PROSITE-ProRule" id="PRU00192"/>
    </source>
</evidence>
<evidence type="ECO:0000256" key="2">
    <source>
        <dbReference type="ARBA" id="ARBA00004496"/>
    </source>
</evidence>
<keyword evidence="5" id="KW-0597">Phosphoprotein</keyword>
<evidence type="ECO:0000256" key="3">
    <source>
        <dbReference type="ARBA" id="ARBA00022443"/>
    </source>
</evidence>
<evidence type="ECO:0000256" key="12">
    <source>
        <dbReference type="ARBA" id="ARBA00078695"/>
    </source>
</evidence>
<comment type="caution">
    <text evidence="17">The sequence shown here is derived from an EMBL/GenBank/DDBJ whole genome shotgun (WGS) entry which is preliminary data.</text>
</comment>
<dbReference type="PANTHER" id="PTHR15603">
    <property type="entry name" value="SH3 DOMAIN-CONTAINING PROTEIN"/>
    <property type="match status" value="1"/>
</dbReference>
<evidence type="ECO:0000256" key="9">
    <source>
        <dbReference type="ARBA" id="ARBA00023242"/>
    </source>
</evidence>
<dbReference type="InterPro" id="IPR056183">
    <property type="entry name" value="DEATH_SH3BP4"/>
</dbReference>
<dbReference type="PROSITE" id="PS51145">
    <property type="entry name" value="ZU5"/>
    <property type="match status" value="1"/>
</dbReference>
<dbReference type="OrthoDB" id="10000126at2759"/>
<gene>
    <name evidence="17" type="ORF">DUI87_18276</name>
</gene>
<protein>
    <recommendedName>
        <fullName evidence="11">Metastasis-associated in colon cancer protein 1</fullName>
    </recommendedName>
    <alternativeName>
        <fullName evidence="12">SH3 domain-containing protein 7a5</fullName>
    </alternativeName>
</protein>
<dbReference type="InterPro" id="IPR001452">
    <property type="entry name" value="SH3_domain"/>
</dbReference>
<dbReference type="PANTHER" id="PTHR15603:SF1">
    <property type="entry name" value="METASTASIS-ASSOCIATED IN COLON CANCER PROTEIN 1"/>
    <property type="match status" value="1"/>
</dbReference>
<dbReference type="Gene3D" id="2.60.220.30">
    <property type="match status" value="1"/>
</dbReference>
<dbReference type="PROSITE" id="PS50002">
    <property type="entry name" value="SH3"/>
    <property type="match status" value="1"/>
</dbReference>
<dbReference type="EMBL" id="QRBI01000123">
    <property type="protein sequence ID" value="RMC05094.1"/>
    <property type="molecule type" value="Genomic_DNA"/>
</dbReference>
<accession>A0A3M0K1G0</accession>
<keyword evidence="18" id="KW-1185">Reference proteome</keyword>
<evidence type="ECO:0000256" key="6">
    <source>
        <dbReference type="ARBA" id="ARBA00023015"/>
    </source>
</evidence>
<dbReference type="GO" id="GO:0005634">
    <property type="term" value="C:nucleus"/>
    <property type="evidence" value="ECO:0007669"/>
    <property type="project" value="UniProtKB-SubCell"/>
</dbReference>
<keyword evidence="7" id="KW-0010">Activator</keyword>
<name>A0A3M0K1G0_HIRRU</name>
<evidence type="ECO:0000256" key="14">
    <source>
        <dbReference type="SAM" id="MobiDB-lite"/>
    </source>
</evidence>
<evidence type="ECO:0000256" key="7">
    <source>
        <dbReference type="ARBA" id="ARBA00023159"/>
    </source>
</evidence>
<dbReference type="FunFam" id="2.60.220.30:FF:000012">
    <property type="entry name" value="Metastasis-associated in colon cancer 1"/>
    <property type="match status" value="1"/>
</dbReference>
<evidence type="ECO:0000256" key="11">
    <source>
        <dbReference type="ARBA" id="ARBA00074568"/>
    </source>
</evidence>
<evidence type="ECO:0000256" key="5">
    <source>
        <dbReference type="ARBA" id="ARBA00022553"/>
    </source>
</evidence>
<keyword evidence="6" id="KW-0805">Transcription regulation</keyword>
<organism evidence="17 18">
    <name type="scientific">Hirundo rustica rustica</name>
    <dbReference type="NCBI Taxonomy" id="333673"/>
    <lineage>
        <taxon>Eukaryota</taxon>
        <taxon>Metazoa</taxon>
        <taxon>Chordata</taxon>
        <taxon>Craniata</taxon>
        <taxon>Vertebrata</taxon>
        <taxon>Euteleostomi</taxon>
        <taxon>Archelosauria</taxon>
        <taxon>Archosauria</taxon>
        <taxon>Dinosauria</taxon>
        <taxon>Saurischia</taxon>
        <taxon>Theropoda</taxon>
        <taxon>Coelurosauria</taxon>
        <taxon>Aves</taxon>
        <taxon>Neognathae</taxon>
        <taxon>Neoaves</taxon>
        <taxon>Telluraves</taxon>
        <taxon>Australaves</taxon>
        <taxon>Passeriformes</taxon>
        <taxon>Sylvioidea</taxon>
        <taxon>Hirundinidae</taxon>
        <taxon>Hirundo</taxon>
    </lineage>
</organism>
<reference evidence="17 18" key="1">
    <citation type="submission" date="2018-07" db="EMBL/GenBank/DDBJ databases">
        <title>A high quality draft genome assembly of the barn swallow (H. rustica rustica).</title>
        <authorList>
            <person name="Formenti G."/>
            <person name="Chiara M."/>
            <person name="Poveda L."/>
            <person name="Francoijs K.-J."/>
            <person name="Bonisoli-Alquati A."/>
            <person name="Canova L."/>
            <person name="Gianfranceschi L."/>
            <person name="Horner D.S."/>
            <person name="Saino N."/>
        </authorList>
    </citation>
    <scope>NUCLEOTIDE SEQUENCE [LARGE SCALE GENOMIC DNA]</scope>
    <source>
        <strain evidence="17">Chelidonia</strain>
        <tissue evidence="17">Blood</tissue>
    </source>
</reference>
<evidence type="ECO:0000313" key="17">
    <source>
        <dbReference type="EMBL" id="RMC05094.1"/>
    </source>
</evidence>
<comment type="subunit">
    <text evidence="10">Interacts with FASLG.</text>
</comment>
<evidence type="ECO:0000256" key="4">
    <source>
        <dbReference type="ARBA" id="ARBA00022490"/>
    </source>
</evidence>
<comment type="subcellular location">
    <subcellularLocation>
        <location evidence="2">Cytoplasm</location>
    </subcellularLocation>
    <subcellularLocation>
        <location evidence="1">Nucleus</location>
    </subcellularLocation>
</comment>
<dbReference type="InterPro" id="IPR056181">
    <property type="entry name" value="SH3BP4_C"/>
</dbReference>
<dbReference type="Pfam" id="PF23640">
    <property type="entry name" value="UPA_SH3BP4"/>
    <property type="match status" value="1"/>
</dbReference>